<sequence>MDREAVDLGSAAYHEIAPHLVLMAFLHRVANGEGTPEREYAIGSGRMDLCLRYGAVTLGIELKVWRDGAADPLEDGLAQLDGSLAGLGLDGGWLVIFDPAPASRRSPSARAAWRRAARRADRSVWCGLKPRSARYAMLLDGIGLGRHDSRWSLRGLRD</sequence>
<reference evidence="1 2" key="1">
    <citation type="submission" date="2011-06" db="EMBL/GenBank/DDBJ databases">
        <title>The draft genome of Thiocapsa marina 5811.</title>
        <authorList>
            <consortium name="US DOE Joint Genome Institute (JGI-PGF)"/>
            <person name="Lucas S."/>
            <person name="Han J."/>
            <person name="Cheng J.-F."/>
            <person name="Goodwin L."/>
            <person name="Pitluck S."/>
            <person name="Peters L."/>
            <person name="Land M.L."/>
            <person name="Hauser L."/>
            <person name="Vogl K."/>
            <person name="Liu Z."/>
            <person name="Imhoff J."/>
            <person name="Thiel V."/>
            <person name="Frigaard N.-U."/>
            <person name="Bryant D."/>
            <person name="Woyke T.J."/>
        </authorList>
    </citation>
    <scope>NUCLEOTIDE SEQUENCE [LARGE SCALE GENOMIC DNA]</scope>
    <source>
        <strain evidence="1 2">5811</strain>
    </source>
</reference>
<dbReference type="PATRIC" id="fig|768671.3.peg.3323"/>
<dbReference type="AlphaFoldDB" id="F9UE39"/>
<evidence type="ECO:0000313" key="2">
    <source>
        <dbReference type="Proteomes" id="UP000005459"/>
    </source>
</evidence>
<evidence type="ECO:0000313" key="1">
    <source>
        <dbReference type="EMBL" id="EGV17596.1"/>
    </source>
</evidence>
<keyword evidence="2" id="KW-1185">Reference proteome</keyword>
<protein>
    <recommendedName>
        <fullName evidence="3">PD-(D/E)XK nuclease superfamily protein</fullName>
    </recommendedName>
</protein>
<dbReference type="Proteomes" id="UP000005459">
    <property type="component" value="Unassembled WGS sequence"/>
</dbReference>
<gene>
    <name evidence="1" type="ORF">ThimaDRAFT_3141</name>
</gene>
<dbReference type="STRING" id="768671.ThimaDRAFT_3141"/>
<organism evidence="1 2">
    <name type="scientific">Thiocapsa marina 5811</name>
    <dbReference type="NCBI Taxonomy" id="768671"/>
    <lineage>
        <taxon>Bacteria</taxon>
        <taxon>Pseudomonadati</taxon>
        <taxon>Pseudomonadota</taxon>
        <taxon>Gammaproteobacteria</taxon>
        <taxon>Chromatiales</taxon>
        <taxon>Chromatiaceae</taxon>
        <taxon>Thiocapsa</taxon>
    </lineage>
</organism>
<proteinExistence type="predicted"/>
<accession>F9UE39</accession>
<dbReference type="eggNOG" id="COG1672">
    <property type="taxonomic scope" value="Bacteria"/>
</dbReference>
<name>F9UE39_9GAMM</name>
<dbReference type="EMBL" id="AFWV01000010">
    <property type="protein sequence ID" value="EGV17596.1"/>
    <property type="molecule type" value="Genomic_DNA"/>
</dbReference>
<evidence type="ECO:0008006" key="3">
    <source>
        <dbReference type="Google" id="ProtNLM"/>
    </source>
</evidence>
<dbReference type="RefSeq" id="WP_007194013.1">
    <property type="nucleotide sequence ID" value="NZ_AFWV01000010.1"/>
</dbReference>